<accession>A0A1S0TP47</accession>
<organism evidence="1">
    <name type="scientific">Loa loa</name>
    <name type="common">Eye worm</name>
    <name type="synonym">Filaria loa</name>
    <dbReference type="NCBI Taxonomy" id="7209"/>
    <lineage>
        <taxon>Eukaryota</taxon>
        <taxon>Metazoa</taxon>
        <taxon>Ecdysozoa</taxon>
        <taxon>Nematoda</taxon>
        <taxon>Chromadorea</taxon>
        <taxon>Rhabditida</taxon>
        <taxon>Spirurina</taxon>
        <taxon>Spiruromorpha</taxon>
        <taxon>Filarioidea</taxon>
        <taxon>Onchocercidae</taxon>
        <taxon>Loa</taxon>
    </lineage>
</organism>
<evidence type="ECO:0000313" key="1">
    <source>
        <dbReference type="EMBL" id="EFO16854.1"/>
    </source>
</evidence>
<gene>
    <name evidence="1" type="ORF">LOAG_11650</name>
</gene>
<sequence>MARSRVRRRRKASKEGDVEEGVGYATLIRFIEDCNEKITSSPANMASKFVRQYSEKRAITIAAGSISRDLHLCRMVKLFQCIFGSKMLSKSYYINSEPSSLMEHEKGARK</sequence>
<dbReference type="CTD" id="9949107"/>
<dbReference type="RefSeq" id="XP_003147216.1">
    <property type="nucleotide sequence ID" value="XM_003147168.1"/>
</dbReference>
<dbReference type="GeneID" id="9949107"/>
<dbReference type="AlphaFoldDB" id="A0A1S0TP47"/>
<protein>
    <submittedName>
        <fullName evidence="1">Uncharacterized protein</fullName>
    </submittedName>
</protein>
<dbReference type="InParanoid" id="A0A1S0TP47"/>
<proteinExistence type="predicted"/>
<reference evidence="1" key="1">
    <citation type="submission" date="2012-04" db="EMBL/GenBank/DDBJ databases">
        <title>The Genome Sequence of Loa loa.</title>
        <authorList>
            <consortium name="The Broad Institute Genome Sequencing Platform"/>
            <consortium name="Broad Institute Genome Sequencing Center for Infectious Disease"/>
            <person name="Nutman T.B."/>
            <person name="Fink D.L."/>
            <person name="Russ C."/>
            <person name="Young S."/>
            <person name="Zeng Q."/>
            <person name="Gargeya S."/>
            <person name="Alvarado L."/>
            <person name="Berlin A."/>
            <person name="Chapman S.B."/>
            <person name="Chen Z."/>
            <person name="Freedman E."/>
            <person name="Gellesch M."/>
            <person name="Goldberg J."/>
            <person name="Griggs A."/>
            <person name="Gujja S."/>
            <person name="Heilman E.R."/>
            <person name="Heiman D."/>
            <person name="Howarth C."/>
            <person name="Mehta T."/>
            <person name="Neiman D."/>
            <person name="Pearson M."/>
            <person name="Roberts A."/>
            <person name="Saif S."/>
            <person name="Shea T."/>
            <person name="Shenoy N."/>
            <person name="Sisk P."/>
            <person name="Stolte C."/>
            <person name="Sykes S."/>
            <person name="White J."/>
            <person name="Yandava C."/>
            <person name="Haas B."/>
            <person name="Henn M.R."/>
            <person name="Nusbaum C."/>
            <person name="Birren B."/>
        </authorList>
    </citation>
    <scope>NUCLEOTIDE SEQUENCE [LARGE SCALE GENOMIC DNA]</scope>
</reference>
<dbReference type="KEGG" id="loa:LOAG_11650"/>
<dbReference type="EMBL" id="JH712151">
    <property type="protein sequence ID" value="EFO16854.1"/>
    <property type="molecule type" value="Genomic_DNA"/>
</dbReference>
<name>A0A1S0TP47_LOALO</name>